<protein>
    <submittedName>
        <fullName evidence="2">Uncharacterized protein</fullName>
    </submittedName>
</protein>
<evidence type="ECO:0000313" key="3">
    <source>
        <dbReference type="Proteomes" id="UP000237846"/>
    </source>
</evidence>
<accession>A0A2T0Q0R2</accession>
<dbReference type="OrthoDB" id="3426665at2"/>
<gene>
    <name evidence="2" type="ORF">CLV72_106417</name>
</gene>
<keyword evidence="3" id="KW-1185">Reference proteome</keyword>
<evidence type="ECO:0000256" key="1">
    <source>
        <dbReference type="SAM" id="MobiDB-lite"/>
    </source>
</evidence>
<dbReference type="AlphaFoldDB" id="A0A2T0Q0R2"/>
<dbReference type="RefSeq" id="WP_106249409.1">
    <property type="nucleotide sequence ID" value="NZ_PVZC01000006.1"/>
</dbReference>
<name>A0A2T0Q0R2_9ACTN</name>
<reference evidence="2 3" key="1">
    <citation type="submission" date="2018-03" db="EMBL/GenBank/DDBJ databases">
        <title>Genomic Encyclopedia of Archaeal and Bacterial Type Strains, Phase II (KMG-II): from individual species to whole genera.</title>
        <authorList>
            <person name="Goeker M."/>
        </authorList>
    </citation>
    <scope>NUCLEOTIDE SEQUENCE [LARGE SCALE GENOMIC DNA]</scope>
    <source>
        <strain evidence="2 3">DSM 45601</strain>
    </source>
</reference>
<organism evidence="2 3">
    <name type="scientific">Allonocardiopsis opalescens</name>
    <dbReference type="NCBI Taxonomy" id="1144618"/>
    <lineage>
        <taxon>Bacteria</taxon>
        <taxon>Bacillati</taxon>
        <taxon>Actinomycetota</taxon>
        <taxon>Actinomycetes</taxon>
        <taxon>Streptosporangiales</taxon>
        <taxon>Allonocardiopsis</taxon>
    </lineage>
</organism>
<dbReference type="EMBL" id="PVZC01000006">
    <property type="protein sequence ID" value="PRX97379.1"/>
    <property type="molecule type" value="Genomic_DNA"/>
</dbReference>
<sequence length="173" mass="17739">MAEGSGSGDAGRNTGGAHADGKEADKRLAIELIAAYTSRDPGAVRAVVGRIEPTASPGVGSELKILASFLTLRAREAGVVWGPEDARTAVGSTIAGILEPEHEFAVVASMAAFADGDVEEATKLTNGDDTILLHMLAAYAAGLGGEVYRPAELLATLRIATGIVDEPPDADRE</sequence>
<proteinExistence type="predicted"/>
<evidence type="ECO:0000313" key="2">
    <source>
        <dbReference type="EMBL" id="PRX97379.1"/>
    </source>
</evidence>
<comment type="caution">
    <text evidence="2">The sequence shown here is derived from an EMBL/GenBank/DDBJ whole genome shotgun (WGS) entry which is preliminary data.</text>
</comment>
<dbReference type="Proteomes" id="UP000237846">
    <property type="component" value="Unassembled WGS sequence"/>
</dbReference>
<feature type="region of interest" description="Disordered" evidence="1">
    <location>
        <begin position="1"/>
        <end position="21"/>
    </location>
</feature>